<dbReference type="InParanoid" id="A0A2H3DF13"/>
<evidence type="ECO:0000313" key="1">
    <source>
        <dbReference type="EMBL" id="PBK93815.1"/>
    </source>
</evidence>
<dbReference type="Proteomes" id="UP000217790">
    <property type="component" value="Unassembled WGS sequence"/>
</dbReference>
<accession>A0A2H3DF13</accession>
<keyword evidence="2" id="KW-1185">Reference proteome</keyword>
<proteinExistence type="predicted"/>
<protein>
    <submittedName>
        <fullName evidence="1">Uncharacterized protein</fullName>
    </submittedName>
</protein>
<dbReference type="STRING" id="47427.A0A2H3DF13"/>
<reference evidence="2" key="1">
    <citation type="journal article" date="2017" name="Nat. Ecol. Evol.">
        <title>Genome expansion and lineage-specific genetic innovations in the forest pathogenic fungi Armillaria.</title>
        <authorList>
            <person name="Sipos G."/>
            <person name="Prasanna A.N."/>
            <person name="Walter M.C."/>
            <person name="O'Connor E."/>
            <person name="Balint B."/>
            <person name="Krizsan K."/>
            <person name="Kiss B."/>
            <person name="Hess J."/>
            <person name="Varga T."/>
            <person name="Slot J."/>
            <person name="Riley R."/>
            <person name="Boka B."/>
            <person name="Rigling D."/>
            <person name="Barry K."/>
            <person name="Lee J."/>
            <person name="Mihaltcheva S."/>
            <person name="LaButti K."/>
            <person name="Lipzen A."/>
            <person name="Waldron R."/>
            <person name="Moloney N.M."/>
            <person name="Sperisen C."/>
            <person name="Kredics L."/>
            <person name="Vagvoelgyi C."/>
            <person name="Patrignani A."/>
            <person name="Fitzpatrick D."/>
            <person name="Nagy I."/>
            <person name="Doyle S."/>
            <person name="Anderson J.B."/>
            <person name="Grigoriev I.V."/>
            <person name="Gueldener U."/>
            <person name="Muensterkoetter M."/>
            <person name="Nagy L.G."/>
        </authorList>
    </citation>
    <scope>NUCLEOTIDE SEQUENCE [LARGE SCALE GENOMIC DNA]</scope>
    <source>
        <strain evidence="2">Ar21-2</strain>
    </source>
</reference>
<organism evidence="1 2">
    <name type="scientific">Armillaria gallica</name>
    <name type="common">Bulbous honey fungus</name>
    <name type="synonym">Armillaria bulbosa</name>
    <dbReference type="NCBI Taxonomy" id="47427"/>
    <lineage>
        <taxon>Eukaryota</taxon>
        <taxon>Fungi</taxon>
        <taxon>Dikarya</taxon>
        <taxon>Basidiomycota</taxon>
        <taxon>Agaricomycotina</taxon>
        <taxon>Agaricomycetes</taxon>
        <taxon>Agaricomycetidae</taxon>
        <taxon>Agaricales</taxon>
        <taxon>Marasmiineae</taxon>
        <taxon>Physalacriaceae</taxon>
        <taxon>Armillaria</taxon>
    </lineage>
</organism>
<sequence>MSTFPPEIVLKILSSPSLRAIDIVNCILSGPPLTACAEESLLIRLPVDGRRHVLSWLKYFGKRDYARVWPRELRISVTSRTQQLVKWNRLIGLFPNLEFITFSRTDLRVFVEAWKQYTLKPLRIRFVDCEIDSHGLRMLLHLPHVSSVDVSGGNMRSLCMVHRPLVRARDVRYIPRLSIENMTLDAAMSVASHFPTSEPAVKCLTWQVTYEMGTILQPLDVGVVDRFLCELRIHIKGFSEEHLTFFNLAQAHSLRLLEWVCSLQLPPMLIGMLSTLPPISALSVLELNCGFTVLFPYQDLVDLLNEPRFVNFRTLKLVFRHLPCKHNLFHDAVHSSRWTLDYGVADKREAQLKTTASCIKPQQIMISHHIRDELFDYDATMSIIGRSDGASDEEDEMVRDEHEHILHLHVQYKTQRSLRNWKEPITLSKLDMLFRPKIPEICPFRAVGDAPREADIAIVVYHGIEAQSLEDQTRGARKPGCADGKRRQGGVFAKERSLEEAVTFIRFVNWPVYRHCFMLHTLKNIKEIVFEGEEREKSDTQIIPGQYALPKTVKVLRIRLMSLQGRGIEGLVRTGAELEVLELNCIETGRTVSNRDSAINGNAVPKSHDKARGVNATNSIRTLHLDLSKNPYGTIEEERHSGARTGNNRALLEHLFSTDGTMGCDRAFTARSGSGGVQTLTLHIGTHLYDATAFMWREIANSLTTLNMRIPQFRTGGLLQHISLQGLNVLNNMEVTAKYGTFTSAMTTISTWNSASKSTEHARLHMIAEIDFTTPRRMFEHVPGAIFKGCLVGNKSMDIHNFGGKFTFVFELTGGSVQTEDVADVVRVLDTLKEDPDVTATTIELEVRDKYRSLV</sequence>
<name>A0A2H3DF13_ARMGA</name>
<evidence type="ECO:0000313" key="2">
    <source>
        <dbReference type="Proteomes" id="UP000217790"/>
    </source>
</evidence>
<gene>
    <name evidence="1" type="ORF">ARMGADRAFT_1079317</name>
</gene>
<dbReference type="AlphaFoldDB" id="A0A2H3DF13"/>
<dbReference type="EMBL" id="KZ293655">
    <property type="protein sequence ID" value="PBK93815.1"/>
    <property type="molecule type" value="Genomic_DNA"/>
</dbReference>